<organism evidence="2 3">
    <name type="scientific">Pseudopedobacter beijingensis</name>
    <dbReference type="NCBI Taxonomy" id="1207056"/>
    <lineage>
        <taxon>Bacteria</taxon>
        <taxon>Pseudomonadati</taxon>
        <taxon>Bacteroidota</taxon>
        <taxon>Sphingobacteriia</taxon>
        <taxon>Sphingobacteriales</taxon>
        <taxon>Sphingobacteriaceae</taxon>
        <taxon>Pseudopedobacter</taxon>
    </lineage>
</organism>
<proteinExistence type="predicted"/>
<evidence type="ECO:0000313" key="3">
    <source>
        <dbReference type="Proteomes" id="UP001597118"/>
    </source>
</evidence>
<accession>A0ABW4I9N8</accession>
<keyword evidence="3" id="KW-1185">Reference proteome</keyword>
<feature type="domain" description="HMA" evidence="1">
    <location>
        <begin position="1"/>
        <end position="66"/>
    </location>
</feature>
<evidence type="ECO:0000313" key="2">
    <source>
        <dbReference type="EMBL" id="MFD1629473.1"/>
    </source>
</evidence>
<comment type="caution">
    <text evidence="2">The sequence shown here is derived from an EMBL/GenBank/DDBJ whole genome shotgun (WGS) entry which is preliminary data.</text>
</comment>
<protein>
    <submittedName>
        <fullName evidence="2">Heavy-metal-associated domain-containing protein</fullName>
    </submittedName>
</protein>
<dbReference type="InterPro" id="IPR006121">
    <property type="entry name" value="HMA_dom"/>
</dbReference>
<dbReference type="SUPFAM" id="SSF55008">
    <property type="entry name" value="HMA, heavy metal-associated domain"/>
    <property type="match status" value="1"/>
</dbReference>
<dbReference type="InterPro" id="IPR036163">
    <property type="entry name" value="HMA_dom_sf"/>
</dbReference>
<dbReference type="Pfam" id="PF00403">
    <property type="entry name" value="HMA"/>
    <property type="match status" value="1"/>
</dbReference>
<reference evidence="3" key="1">
    <citation type="journal article" date="2019" name="Int. J. Syst. Evol. Microbiol.">
        <title>The Global Catalogue of Microorganisms (GCM) 10K type strain sequencing project: providing services to taxonomists for standard genome sequencing and annotation.</title>
        <authorList>
            <consortium name="The Broad Institute Genomics Platform"/>
            <consortium name="The Broad Institute Genome Sequencing Center for Infectious Disease"/>
            <person name="Wu L."/>
            <person name="Ma J."/>
        </authorList>
    </citation>
    <scope>NUCLEOTIDE SEQUENCE [LARGE SCALE GENOMIC DNA]</scope>
    <source>
        <strain evidence="3">CCUG 53762</strain>
    </source>
</reference>
<name>A0ABW4I9N8_9SPHI</name>
<dbReference type="EMBL" id="JBHUDG010000004">
    <property type="protein sequence ID" value="MFD1629473.1"/>
    <property type="molecule type" value="Genomic_DNA"/>
</dbReference>
<dbReference type="RefSeq" id="WP_379661851.1">
    <property type="nucleotide sequence ID" value="NZ_JBHUDG010000004.1"/>
</dbReference>
<dbReference type="CDD" id="cd00371">
    <property type="entry name" value="HMA"/>
    <property type="match status" value="1"/>
</dbReference>
<gene>
    <name evidence="2" type="ORF">ACFSAH_06250</name>
</gene>
<dbReference type="PROSITE" id="PS50846">
    <property type="entry name" value="HMA_2"/>
    <property type="match status" value="1"/>
</dbReference>
<sequence length="68" mass="7441">MTALKFKTNLKCGGCVSAVQPKLDALENVEKWDVDLASPEKTLTIMGNIEAQEIVQAFEQAGYKAEPQ</sequence>
<evidence type="ECO:0000259" key="1">
    <source>
        <dbReference type="PROSITE" id="PS50846"/>
    </source>
</evidence>
<dbReference type="Proteomes" id="UP001597118">
    <property type="component" value="Unassembled WGS sequence"/>
</dbReference>
<dbReference type="Gene3D" id="3.30.70.100">
    <property type="match status" value="1"/>
</dbReference>